<dbReference type="Proteomes" id="UP000038040">
    <property type="component" value="Unplaced"/>
</dbReference>
<dbReference type="EMBL" id="UYYG01000020">
    <property type="protein sequence ID" value="VDN51410.1"/>
    <property type="molecule type" value="Genomic_DNA"/>
</dbReference>
<dbReference type="AlphaFoldDB" id="A0A0N4UGX9"/>
<dbReference type="STRING" id="318479.A0A0N4UGX9"/>
<keyword evidence="3" id="KW-1185">Reference proteome</keyword>
<accession>A0A0N4UGX9</accession>
<reference evidence="1 3" key="2">
    <citation type="submission" date="2018-11" db="EMBL/GenBank/DDBJ databases">
        <authorList>
            <consortium name="Pathogen Informatics"/>
        </authorList>
    </citation>
    <scope>NUCLEOTIDE SEQUENCE [LARGE SCALE GENOMIC DNA]</scope>
</reference>
<dbReference type="Proteomes" id="UP000274756">
    <property type="component" value="Unassembled WGS sequence"/>
</dbReference>
<evidence type="ECO:0000313" key="4">
    <source>
        <dbReference type="WBParaSite" id="DME_0000676901-mRNA-1"/>
    </source>
</evidence>
<evidence type="ECO:0000313" key="1">
    <source>
        <dbReference type="EMBL" id="VDN51410.1"/>
    </source>
</evidence>
<evidence type="ECO:0000313" key="2">
    <source>
        <dbReference type="Proteomes" id="UP000038040"/>
    </source>
</evidence>
<dbReference type="WBParaSite" id="DME_0000676901-mRNA-1">
    <property type="protein sequence ID" value="DME_0000676901-mRNA-1"/>
    <property type="gene ID" value="DME_0000676901"/>
</dbReference>
<evidence type="ECO:0000313" key="3">
    <source>
        <dbReference type="Proteomes" id="UP000274756"/>
    </source>
</evidence>
<organism evidence="2 4">
    <name type="scientific">Dracunculus medinensis</name>
    <name type="common">Guinea worm</name>
    <dbReference type="NCBI Taxonomy" id="318479"/>
    <lineage>
        <taxon>Eukaryota</taxon>
        <taxon>Metazoa</taxon>
        <taxon>Ecdysozoa</taxon>
        <taxon>Nematoda</taxon>
        <taxon>Chromadorea</taxon>
        <taxon>Rhabditida</taxon>
        <taxon>Spirurina</taxon>
        <taxon>Dracunculoidea</taxon>
        <taxon>Dracunculidae</taxon>
        <taxon>Dracunculus</taxon>
    </lineage>
</organism>
<gene>
    <name evidence="1" type="ORF">DME_LOCUS1383</name>
</gene>
<name>A0A0N4UGX9_DRAME</name>
<proteinExistence type="predicted"/>
<protein>
    <submittedName>
        <fullName evidence="4">Aa_trans domain-containing protein</fullName>
    </submittedName>
</protein>
<reference evidence="4" key="1">
    <citation type="submission" date="2017-02" db="UniProtKB">
        <authorList>
            <consortium name="WormBaseParasite"/>
        </authorList>
    </citation>
    <scope>IDENTIFICATION</scope>
</reference>
<dbReference type="OrthoDB" id="513400at2759"/>
<sequence length="122" mass="13896">MKKRLDDHRELLLEDGTTGSEQKWNSVERSSKQFVHFDHWPHVFNLANSIIGVSILAMPYCLQQVIQVSFHLFYFIFTERNSGMLLSSGFDVCLSNGLKLFENSFALSVQSVALAKPQSADR</sequence>